<reference evidence="2" key="1">
    <citation type="journal article" date="2019" name="Int. J. Syst. Evol. Microbiol.">
        <title>The Global Catalogue of Microorganisms (GCM) 10K type strain sequencing project: providing services to taxonomists for standard genome sequencing and annotation.</title>
        <authorList>
            <consortium name="The Broad Institute Genomics Platform"/>
            <consortium name="The Broad Institute Genome Sequencing Center for Infectious Disease"/>
            <person name="Wu L."/>
            <person name="Ma J."/>
        </authorList>
    </citation>
    <scope>NUCLEOTIDE SEQUENCE [LARGE SCALE GENOMIC DNA]</scope>
    <source>
        <strain evidence="2">JCM 4957</strain>
    </source>
</reference>
<dbReference type="EMBL" id="BMWE01000002">
    <property type="protein sequence ID" value="GGY07994.1"/>
    <property type="molecule type" value="Genomic_DNA"/>
</dbReference>
<dbReference type="Proteomes" id="UP000653308">
    <property type="component" value="Unassembled WGS sequence"/>
</dbReference>
<proteinExistence type="predicted"/>
<evidence type="ECO:0000313" key="1">
    <source>
        <dbReference type="EMBL" id="GGY07994.1"/>
    </source>
</evidence>
<keyword evidence="2" id="KW-1185">Reference proteome</keyword>
<accession>A0ABQ2ZCH1</accession>
<organism evidence="1 2">
    <name type="scientific">Streptomyces djakartensis</name>
    <dbReference type="NCBI Taxonomy" id="68193"/>
    <lineage>
        <taxon>Bacteria</taxon>
        <taxon>Bacillati</taxon>
        <taxon>Actinomycetota</taxon>
        <taxon>Actinomycetes</taxon>
        <taxon>Kitasatosporales</taxon>
        <taxon>Streptomycetaceae</taxon>
        <taxon>Streptomyces</taxon>
    </lineage>
</organism>
<protein>
    <recommendedName>
        <fullName evidence="3">Transposase</fullName>
    </recommendedName>
</protein>
<comment type="caution">
    <text evidence="1">The sequence shown here is derived from an EMBL/GenBank/DDBJ whole genome shotgun (WGS) entry which is preliminary data.</text>
</comment>
<gene>
    <name evidence="1" type="ORF">GCM10010384_10760</name>
</gene>
<name>A0ABQ2ZCH1_9ACTN</name>
<sequence length="69" mass="7929">MEPLPDHRPPDLAAEPLNVADGLTVPELANPWEWLISPAVNPFLRSRKSHSKVNHERLWQTIRRVTAEQ</sequence>
<evidence type="ECO:0008006" key="3">
    <source>
        <dbReference type="Google" id="ProtNLM"/>
    </source>
</evidence>
<evidence type="ECO:0000313" key="2">
    <source>
        <dbReference type="Proteomes" id="UP000653308"/>
    </source>
</evidence>